<dbReference type="EMBL" id="LGTL01000003">
    <property type="protein sequence ID" value="KPA83977.1"/>
    <property type="molecule type" value="Genomic_DNA"/>
</dbReference>
<dbReference type="OrthoDB" id="268648at2759"/>
<evidence type="ECO:0000313" key="2">
    <source>
        <dbReference type="EMBL" id="KPA83977.1"/>
    </source>
</evidence>
<dbReference type="VEuPathDB" id="TriTrypDB:LpyrH10_03_2720"/>
<keyword evidence="3" id="KW-1185">Reference proteome</keyword>
<protein>
    <submittedName>
        <fullName evidence="2">Putative mitochondrial mitochondrial RNA binding protein, putative (RBP38)</fullName>
    </submittedName>
</protein>
<reference evidence="2 3" key="1">
    <citation type="submission" date="2015-07" db="EMBL/GenBank/DDBJ databases">
        <title>High-quality genome of monoxenous trypanosomatid Leptomonas pyrrhocoris.</title>
        <authorList>
            <person name="Flegontov P."/>
            <person name="Butenko A."/>
            <person name="Firsov S."/>
            <person name="Vlcek C."/>
            <person name="Logacheva M.D."/>
            <person name="Field M."/>
            <person name="Filatov D."/>
            <person name="Flegontova O."/>
            <person name="Gerasimov E."/>
            <person name="Jackson A.P."/>
            <person name="Kelly S."/>
            <person name="Opperdoes F."/>
            <person name="O'Reilly A."/>
            <person name="Votypka J."/>
            <person name="Yurchenko V."/>
            <person name="Lukes J."/>
        </authorList>
    </citation>
    <scope>NUCLEOTIDE SEQUENCE [LARGE SCALE GENOMIC DNA]</scope>
    <source>
        <strain evidence="2">H10</strain>
    </source>
</reference>
<dbReference type="AlphaFoldDB" id="A0A0M9G794"/>
<accession>A0A0M9G794</accession>
<sequence>MLRRVSSSALVQRAVVPTAATVATLRNIVVFSQQHHILESNQKARNSPSNVWIEDWEVDRLGMKPEAGALPTQLVLDKQLELFNFDQLLSPPEVMEAPKHSSYSSRKVYGERLQFELNDRASKHNFQSKWWITKGQAYKENLQFKANMRPSVILTKSQLKLFHSSQLNGGDALMTFPISGGSRRLYSKKGEGYAALADHIKSNNFNSGLYFTRRQMEFFKLAPQPNMVPVVQDVASGERYLIYNVDQLEDPHLALKTLQRAPVNVPTFLLSGEPIMSETTKKFPKTFRSNYWLTGRDAELYQWPIKENEKRRGVPFNAGNSTSLQYELFNVEQLTNPEEAFAKAGLFVQ</sequence>
<dbReference type="InterPro" id="IPR045399">
    <property type="entry name" value="Tc-38"/>
</dbReference>
<feature type="domain" description="Trypanosoma Tc-38 (p38) protein" evidence="1">
    <location>
        <begin position="287"/>
        <end position="338"/>
    </location>
</feature>
<dbReference type="OMA" id="FSQQHHI"/>
<gene>
    <name evidence="2" type="ORF">ABB37_02121</name>
</gene>
<dbReference type="GeneID" id="26902416"/>
<dbReference type="RefSeq" id="XP_015662416.1">
    <property type="nucleotide sequence ID" value="XM_015798938.1"/>
</dbReference>
<proteinExistence type="predicted"/>
<feature type="domain" description="Trypanosoma Tc-38 (p38) protein" evidence="1">
    <location>
        <begin position="26"/>
        <end position="92"/>
    </location>
</feature>
<evidence type="ECO:0000259" key="1">
    <source>
        <dbReference type="Pfam" id="PF20054"/>
    </source>
</evidence>
<comment type="caution">
    <text evidence="2">The sequence shown here is derived from an EMBL/GenBank/DDBJ whole genome shotgun (WGS) entry which is preliminary data.</text>
</comment>
<dbReference type="Proteomes" id="UP000037923">
    <property type="component" value="Unassembled WGS sequence"/>
</dbReference>
<name>A0A0M9G794_LEPPY</name>
<evidence type="ECO:0000313" key="3">
    <source>
        <dbReference type="Proteomes" id="UP000037923"/>
    </source>
</evidence>
<dbReference type="Pfam" id="PF20054">
    <property type="entry name" value="Tc-38"/>
    <property type="match status" value="2"/>
</dbReference>
<organism evidence="2 3">
    <name type="scientific">Leptomonas pyrrhocoris</name>
    <name type="common">Firebug parasite</name>
    <dbReference type="NCBI Taxonomy" id="157538"/>
    <lineage>
        <taxon>Eukaryota</taxon>
        <taxon>Discoba</taxon>
        <taxon>Euglenozoa</taxon>
        <taxon>Kinetoplastea</taxon>
        <taxon>Metakinetoplastina</taxon>
        <taxon>Trypanosomatida</taxon>
        <taxon>Trypanosomatidae</taxon>
        <taxon>Leishmaniinae</taxon>
        <taxon>Leptomonas</taxon>
    </lineage>
</organism>